<dbReference type="GO" id="GO:0005886">
    <property type="term" value="C:plasma membrane"/>
    <property type="evidence" value="ECO:0007669"/>
    <property type="project" value="UniProtKB-SubCell"/>
</dbReference>
<protein>
    <recommendedName>
        <fullName evidence="9">Membrane fusion protein (MFP) family protein</fullName>
    </recommendedName>
</protein>
<evidence type="ECO:0000256" key="9">
    <source>
        <dbReference type="RuleBase" id="RU365093"/>
    </source>
</evidence>
<feature type="coiled-coil region" evidence="10">
    <location>
        <begin position="222"/>
        <end position="278"/>
    </location>
</feature>
<evidence type="ECO:0000256" key="4">
    <source>
        <dbReference type="ARBA" id="ARBA00022475"/>
    </source>
</evidence>
<dbReference type="Gene3D" id="2.40.50.100">
    <property type="match status" value="1"/>
</dbReference>
<feature type="domain" description="AprE-like beta-barrel" evidence="12">
    <location>
        <begin position="327"/>
        <end position="416"/>
    </location>
</feature>
<evidence type="ECO:0000256" key="7">
    <source>
        <dbReference type="ARBA" id="ARBA00022989"/>
    </source>
</evidence>
<accession>A7HRU3</accession>
<dbReference type="Pfam" id="PF25994">
    <property type="entry name" value="HH_AprE"/>
    <property type="match status" value="1"/>
</dbReference>
<dbReference type="STRING" id="402881.Plav_1003"/>
<dbReference type="eggNOG" id="COG0845">
    <property type="taxonomic scope" value="Bacteria"/>
</dbReference>
<evidence type="ECO:0000256" key="8">
    <source>
        <dbReference type="ARBA" id="ARBA00023136"/>
    </source>
</evidence>
<evidence type="ECO:0000313" key="13">
    <source>
        <dbReference type="EMBL" id="ABS62626.1"/>
    </source>
</evidence>
<dbReference type="AlphaFoldDB" id="A7HRU3"/>
<keyword evidence="14" id="KW-1185">Reference proteome</keyword>
<dbReference type="InterPro" id="IPR010129">
    <property type="entry name" value="T1SS_HlyD"/>
</dbReference>
<evidence type="ECO:0000259" key="11">
    <source>
        <dbReference type="Pfam" id="PF25994"/>
    </source>
</evidence>
<keyword evidence="5 9" id="KW-0997">Cell inner membrane</keyword>
<dbReference type="InterPro" id="IPR058982">
    <property type="entry name" value="Beta-barrel_AprE"/>
</dbReference>
<dbReference type="KEGG" id="pla:Plav_1003"/>
<comment type="subcellular location">
    <subcellularLocation>
        <location evidence="1 9">Cell inner membrane</location>
        <topology evidence="1 9">Single-pass membrane protein</topology>
    </subcellularLocation>
</comment>
<evidence type="ECO:0000256" key="5">
    <source>
        <dbReference type="ARBA" id="ARBA00022519"/>
    </source>
</evidence>
<dbReference type="Gene3D" id="2.40.30.170">
    <property type="match status" value="1"/>
</dbReference>
<evidence type="ECO:0000256" key="1">
    <source>
        <dbReference type="ARBA" id="ARBA00004377"/>
    </source>
</evidence>
<keyword evidence="3 9" id="KW-0813">Transport</keyword>
<evidence type="ECO:0000256" key="3">
    <source>
        <dbReference type="ARBA" id="ARBA00022448"/>
    </source>
</evidence>
<dbReference type="InterPro" id="IPR006144">
    <property type="entry name" value="Secretion_HlyD_CS"/>
</dbReference>
<keyword evidence="7" id="KW-1133">Transmembrane helix</keyword>
<keyword evidence="6" id="KW-0812">Transmembrane</keyword>
<dbReference type="Pfam" id="PF26002">
    <property type="entry name" value="Beta-barrel_AprE"/>
    <property type="match status" value="1"/>
</dbReference>
<proteinExistence type="inferred from homology"/>
<dbReference type="PRINTS" id="PR01490">
    <property type="entry name" value="RTXTOXIND"/>
</dbReference>
<evidence type="ECO:0000256" key="6">
    <source>
        <dbReference type="ARBA" id="ARBA00022692"/>
    </source>
</evidence>
<comment type="similarity">
    <text evidence="2 9">Belongs to the membrane fusion protein (MFP) (TC 8.A.1) family.</text>
</comment>
<dbReference type="HOGENOM" id="CLU_023976_8_0_5"/>
<sequence length="439" mass="47618">MSTRLLMNAAPAILDPVRGPKQAVLTLLGVVAGLFFFLLLWSAFAHIDVTASGEGAVVPSSHIQVVQNLEGGILRKVLVREGDRVSEGDVVAQIDNTGALSSYREDLSTFRAMQASAARLSAEASGAPLAFPVDLLDAEESAALIAAETSLYESRMSGLTDAVAVFERQEEQARETIMEATERIGHLEDKRRSLAAEHSLVSRQVRDGLMSVVEKLKLERMLAETDEALSKARGDIRAAEIELQELASRIAERRSTFVSEAREQLGRANAEVAALSQRLIAHRDRVGRRDVRAPANGIVKRVATLTSGAVIEPGGTIMEIVPLDDTLFIEARMAPADIAFIHAGQEAKVRITAYDFSVYGALPGRVERVGADTQMTQEGAHYFPVTVSVDHAALEDRQAELPIIPGMISQVSVITGDRTILGYLLKPVLKLKERALQER</sequence>
<evidence type="ECO:0000259" key="12">
    <source>
        <dbReference type="Pfam" id="PF26002"/>
    </source>
</evidence>
<reference evidence="13 14" key="1">
    <citation type="journal article" date="2011" name="Stand. Genomic Sci.">
        <title>Complete genome sequence of Parvibaculum lavamentivorans type strain (DS-1(T)).</title>
        <authorList>
            <person name="Schleheck D."/>
            <person name="Weiss M."/>
            <person name="Pitluck S."/>
            <person name="Bruce D."/>
            <person name="Land M.L."/>
            <person name="Han S."/>
            <person name="Saunders E."/>
            <person name="Tapia R."/>
            <person name="Detter C."/>
            <person name="Brettin T."/>
            <person name="Han J."/>
            <person name="Woyke T."/>
            <person name="Goodwin L."/>
            <person name="Pennacchio L."/>
            <person name="Nolan M."/>
            <person name="Cook A.M."/>
            <person name="Kjelleberg S."/>
            <person name="Thomas T."/>
        </authorList>
    </citation>
    <scope>NUCLEOTIDE SEQUENCE [LARGE SCALE GENOMIC DNA]</scope>
    <source>
        <strain evidence="14">DS-1 / DSM 13023 / NCIMB 13966</strain>
    </source>
</reference>
<dbReference type="PANTHER" id="PTHR30386:SF26">
    <property type="entry name" value="TRANSPORT PROTEIN COMB"/>
    <property type="match status" value="1"/>
</dbReference>
<dbReference type="InterPro" id="IPR058781">
    <property type="entry name" value="HH_AprE-like"/>
</dbReference>
<dbReference type="PROSITE" id="PS00543">
    <property type="entry name" value="HLYD_FAMILY"/>
    <property type="match status" value="1"/>
</dbReference>
<dbReference type="EMBL" id="CP000774">
    <property type="protein sequence ID" value="ABS62626.1"/>
    <property type="molecule type" value="Genomic_DNA"/>
</dbReference>
<dbReference type="OrthoDB" id="9810980at2"/>
<keyword evidence="8" id="KW-0472">Membrane</keyword>
<gene>
    <name evidence="13" type="ordered locus">Plav_1003</name>
</gene>
<feature type="coiled-coil region" evidence="10">
    <location>
        <begin position="163"/>
        <end position="197"/>
    </location>
</feature>
<name>A7HRU3_PARL1</name>
<keyword evidence="10" id="KW-0175">Coiled coil</keyword>
<dbReference type="GO" id="GO:0009306">
    <property type="term" value="P:protein secretion"/>
    <property type="evidence" value="ECO:0007669"/>
    <property type="project" value="InterPro"/>
</dbReference>
<dbReference type="NCBIfam" id="TIGR01843">
    <property type="entry name" value="type_I_hlyD"/>
    <property type="match status" value="1"/>
</dbReference>
<feature type="domain" description="AprE-like long alpha-helical hairpin" evidence="11">
    <location>
        <begin position="105"/>
        <end position="285"/>
    </location>
</feature>
<dbReference type="RefSeq" id="WP_012109882.1">
    <property type="nucleotide sequence ID" value="NC_009719.1"/>
</dbReference>
<keyword evidence="4 9" id="KW-1003">Cell membrane</keyword>
<evidence type="ECO:0000313" key="14">
    <source>
        <dbReference type="Proteomes" id="UP000006377"/>
    </source>
</evidence>
<evidence type="ECO:0000256" key="2">
    <source>
        <dbReference type="ARBA" id="ARBA00009477"/>
    </source>
</evidence>
<evidence type="ECO:0000256" key="10">
    <source>
        <dbReference type="SAM" id="Coils"/>
    </source>
</evidence>
<dbReference type="Proteomes" id="UP000006377">
    <property type="component" value="Chromosome"/>
</dbReference>
<dbReference type="InterPro" id="IPR050739">
    <property type="entry name" value="MFP"/>
</dbReference>
<dbReference type="PANTHER" id="PTHR30386">
    <property type="entry name" value="MEMBRANE FUSION SUBUNIT OF EMRAB-TOLC MULTIDRUG EFFLUX PUMP"/>
    <property type="match status" value="1"/>
</dbReference>
<organism evidence="13 14">
    <name type="scientific">Parvibaculum lavamentivorans (strain DS-1 / DSM 13023 / NCIMB 13966)</name>
    <dbReference type="NCBI Taxonomy" id="402881"/>
    <lineage>
        <taxon>Bacteria</taxon>
        <taxon>Pseudomonadati</taxon>
        <taxon>Pseudomonadota</taxon>
        <taxon>Alphaproteobacteria</taxon>
        <taxon>Hyphomicrobiales</taxon>
        <taxon>Parvibaculaceae</taxon>
        <taxon>Parvibaculum</taxon>
    </lineage>
</organism>